<proteinExistence type="predicted"/>
<name>A0ABU1JVX5_9PROT</name>
<evidence type="ECO:0000256" key="1">
    <source>
        <dbReference type="SAM" id="Phobius"/>
    </source>
</evidence>
<keyword evidence="1" id="KW-0812">Transmembrane</keyword>
<gene>
    <name evidence="2" type="ORF">E9232_005296</name>
</gene>
<sequence length="242" mass="24868">MIRRLVGVALLVVGGLLLFGALQGAWEREIWRGNAVEVDGLVLPPEAGIKLAQTIPALAAAKTVVRLGYVRSVYAGLETGFATTPQPGDRVAVLMDPQQQNQAVLNDPLAIWGDQLVAGVVALVLALAGLVMMRGRPGRVVTAGGATAAIAAVLRQVAAKQAGADSSARASAARTASAATAAVKPARPVFASVVQRHRDGIVTVQRSSPTVTRTVERPTGVGPILILAVIVVALAVYLVMAA</sequence>
<feature type="transmembrane region" description="Helical" evidence="1">
    <location>
        <begin position="140"/>
        <end position="158"/>
    </location>
</feature>
<feature type="transmembrane region" description="Helical" evidence="1">
    <location>
        <begin position="220"/>
        <end position="240"/>
    </location>
</feature>
<dbReference type="EMBL" id="JAVDPW010000010">
    <property type="protein sequence ID" value="MDR6292751.1"/>
    <property type="molecule type" value="Genomic_DNA"/>
</dbReference>
<dbReference type="RefSeq" id="WP_309799129.1">
    <property type="nucleotide sequence ID" value="NZ_JAVDPW010000010.1"/>
</dbReference>
<keyword evidence="3" id="KW-1185">Reference proteome</keyword>
<feature type="transmembrane region" description="Helical" evidence="1">
    <location>
        <begin position="116"/>
        <end position="133"/>
    </location>
</feature>
<accession>A0ABU1JVX5</accession>
<evidence type="ECO:0008006" key="4">
    <source>
        <dbReference type="Google" id="ProtNLM"/>
    </source>
</evidence>
<organism evidence="2 3">
    <name type="scientific">Inquilinus ginsengisoli</name>
    <dbReference type="NCBI Taxonomy" id="363840"/>
    <lineage>
        <taxon>Bacteria</taxon>
        <taxon>Pseudomonadati</taxon>
        <taxon>Pseudomonadota</taxon>
        <taxon>Alphaproteobacteria</taxon>
        <taxon>Rhodospirillales</taxon>
        <taxon>Rhodospirillaceae</taxon>
        <taxon>Inquilinus</taxon>
    </lineage>
</organism>
<keyword evidence="1" id="KW-0472">Membrane</keyword>
<protein>
    <recommendedName>
        <fullName evidence="4">DUF3592 domain-containing protein</fullName>
    </recommendedName>
</protein>
<evidence type="ECO:0000313" key="3">
    <source>
        <dbReference type="Proteomes" id="UP001262410"/>
    </source>
</evidence>
<dbReference type="Proteomes" id="UP001262410">
    <property type="component" value="Unassembled WGS sequence"/>
</dbReference>
<comment type="caution">
    <text evidence="2">The sequence shown here is derived from an EMBL/GenBank/DDBJ whole genome shotgun (WGS) entry which is preliminary data.</text>
</comment>
<reference evidence="2 3" key="1">
    <citation type="submission" date="2023-07" db="EMBL/GenBank/DDBJ databases">
        <title>Sorghum-associated microbial communities from plants grown in Nebraska, USA.</title>
        <authorList>
            <person name="Schachtman D."/>
        </authorList>
    </citation>
    <scope>NUCLEOTIDE SEQUENCE [LARGE SCALE GENOMIC DNA]</scope>
    <source>
        <strain evidence="2 3">584</strain>
    </source>
</reference>
<evidence type="ECO:0000313" key="2">
    <source>
        <dbReference type="EMBL" id="MDR6292751.1"/>
    </source>
</evidence>
<keyword evidence="1" id="KW-1133">Transmembrane helix</keyword>